<dbReference type="SUPFAM" id="SSF82649">
    <property type="entry name" value="SufE/NifU"/>
    <property type="match status" value="1"/>
</dbReference>
<dbReference type="GO" id="GO:0051536">
    <property type="term" value="F:iron-sulfur cluster binding"/>
    <property type="evidence" value="ECO:0007669"/>
    <property type="project" value="InterPro"/>
</dbReference>
<evidence type="ECO:0000313" key="2">
    <source>
        <dbReference type="EMBL" id="AOR23183.1"/>
    </source>
</evidence>
<dbReference type="GO" id="GO:0016226">
    <property type="term" value="P:iron-sulfur cluster assembly"/>
    <property type="evidence" value="ECO:0007669"/>
    <property type="project" value="InterPro"/>
</dbReference>
<feature type="domain" description="NIF system FeS cluster assembly NifU N-terminal" evidence="1">
    <location>
        <begin position="3"/>
        <end position="122"/>
    </location>
</feature>
<dbReference type="Gene3D" id="3.90.1010.10">
    <property type="match status" value="1"/>
</dbReference>
<gene>
    <name evidence="2" type="primary">nifU</name>
    <name evidence="2" type="ORF">BGI42_05330</name>
</gene>
<protein>
    <submittedName>
        <fullName evidence="2">Fe-S cluster assembly scaffold protein NifU</fullName>
    </submittedName>
</protein>
<organism evidence="2 3">
    <name type="scientific">Clostridium taeniosporum</name>
    <dbReference type="NCBI Taxonomy" id="394958"/>
    <lineage>
        <taxon>Bacteria</taxon>
        <taxon>Bacillati</taxon>
        <taxon>Bacillota</taxon>
        <taxon>Clostridia</taxon>
        <taxon>Eubacteriales</taxon>
        <taxon>Clostridiaceae</taxon>
        <taxon>Clostridium</taxon>
    </lineage>
</organism>
<evidence type="ECO:0000313" key="3">
    <source>
        <dbReference type="Proteomes" id="UP000094652"/>
    </source>
</evidence>
<proteinExistence type="predicted"/>
<dbReference type="Pfam" id="PF01592">
    <property type="entry name" value="NifU_N"/>
    <property type="match status" value="1"/>
</dbReference>
<dbReference type="OrthoDB" id="9804157at2"/>
<evidence type="ECO:0000259" key="1">
    <source>
        <dbReference type="Pfam" id="PF01592"/>
    </source>
</evidence>
<dbReference type="STRING" id="394958.BGI42_05330"/>
<dbReference type="GO" id="GO:0005506">
    <property type="term" value="F:iron ion binding"/>
    <property type="evidence" value="ECO:0007669"/>
    <property type="project" value="InterPro"/>
</dbReference>
<dbReference type="AlphaFoldDB" id="A0A1D7XIM2"/>
<dbReference type="KEGG" id="ctae:BGI42_05330"/>
<dbReference type="PANTHER" id="PTHR10093">
    <property type="entry name" value="IRON-SULFUR CLUSTER ASSEMBLY ENZYME NIFU HOMOLOG"/>
    <property type="match status" value="1"/>
</dbReference>
<dbReference type="FunFam" id="3.90.1010.10:FF:000009">
    <property type="entry name" value="FeS cluster assembly scaffold protein NifU"/>
    <property type="match status" value="1"/>
</dbReference>
<accession>A0A1D7XIM2</accession>
<dbReference type="EMBL" id="CP017253">
    <property type="protein sequence ID" value="AOR23183.1"/>
    <property type="molecule type" value="Genomic_DNA"/>
</dbReference>
<dbReference type="Proteomes" id="UP000094652">
    <property type="component" value="Chromosome"/>
</dbReference>
<sequence length="144" mass="15857">MIYTDKVMDHFKNPRNVGEIKDANGIGEVGNAKCGDIMKIYLKVEDDVIKDVKFKTFGCGSAIASSSMATEMIKGKTLDEAWDLSNKAVAEALDGLPPVKMHCSVLAEEAIHKAINDYRASNGLEVKPMKEHDHDELHNMVHGE</sequence>
<name>A0A1D7XIM2_9CLOT</name>
<reference evidence="3" key="1">
    <citation type="submission" date="2016-09" db="EMBL/GenBank/DDBJ databases">
        <title>Genomics of Clostridium taeniosporum, an organism which forms endospores with ribbon-like appendages.</title>
        <authorList>
            <person name="Walker J.R."/>
        </authorList>
    </citation>
    <scope>NUCLEOTIDE SEQUENCE [LARGE SCALE GENOMIC DNA]</scope>
    <source>
        <strain evidence="3">1/k</strain>
    </source>
</reference>
<dbReference type="RefSeq" id="WP_069679338.1">
    <property type="nucleotide sequence ID" value="NZ_CP017253.2"/>
</dbReference>
<keyword evidence="3" id="KW-1185">Reference proteome</keyword>
<dbReference type="InterPro" id="IPR017787">
    <property type="entry name" value="NIF_FeS_clus_asmbl_NifU-like"/>
</dbReference>
<dbReference type="NCBIfam" id="TIGR03419">
    <property type="entry name" value="NifU_clost"/>
    <property type="match status" value="1"/>
</dbReference>
<dbReference type="InterPro" id="IPR002871">
    <property type="entry name" value="NIF_FeS_clus_asmbl_NifU_N"/>
</dbReference>
<dbReference type="CDD" id="cd06664">
    <property type="entry name" value="IscU_like"/>
    <property type="match status" value="1"/>
</dbReference>